<organism evidence="1 2">
    <name type="scientific">Aspergillus melleus</name>
    <dbReference type="NCBI Taxonomy" id="138277"/>
    <lineage>
        <taxon>Eukaryota</taxon>
        <taxon>Fungi</taxon>
        <taxon>Dikarya</taxon>
        <taxon>Ascomycota</taxon>
        <taxon>Pezizomycotina</taxon>
        <taxon>Eurotiomycetes</taxon>
        <taxon>Eurotiomycetidae</taxon>
        <taxon>Eurotiales</taxon>
        <taxon>Aspergillaceae</taxon>
        <taxon>Aspergillus</taxon>
        <taxon>Aspergillus subgen. Circumdati</taxon>
    </lineage>
</organism>
<gene>
    <name evidence="1" type="ORF">N8T08_006779</name>
</gene>
<evidence type="ECO:0000313" key="1">
    <source>
        <dbReference type="EMBL" id="KAK1143451.1"/>
    </source>
</evidence>
<comment type="caution">
    <text evidence="1">The sequence shown here is derived from an EMBL/GenBank/DDBJ whole genome shotgun (WGS) entry which is preliminary data.</text>
</comment>
<keyword evidence="2" id="KW-1185">Reference proteome</keyword>
<proteinExistence type="predicted"/>
<dbReference type="EMBL" id="JAOPJF010000040">
    <property type="protein sequence ID" value="KAK1143451.1"/>
    <property type="molecule type" value="Genomic_DNA"/>
</dbReference>
<protein>
    <submittedName>
        <fullName evidence="1">Uncharacterized protein</fullName>
    </submittedName>
</protein>
<name>A0ACC3B043_9EURO</name>
<accession>A0ACC3B043</accession>
<evidence type="ECO:0000313" key="2">
    <source>
        <dbReference type="Proteomes" id="UP001177260"/>
    </source>
</evidence>
<sequence>MSAPPPAPPPHNPLSKVSPVVTKLKTYPSKLYHVPDPSHDPALAPTGPYFCYGTLTDPSTLAEILGHDVEPNLRPAKIVGYKCKLWGQYPALLASTTHATVEGMVYRVQTEEDGQKLAAYETRSYRAVPCRILYTDGKESAQEHGHTFQFVGNFHDLADGEFDWKSMVTKNEGEGRVPAESPRCI</sequence>
<reference evidence="1 2" key="1">
    <citation type="journal article" date="2023" name="ACS Omega">
        <title>Identification of the Neoaspergillic Acid Biosynthesis Gene Cluster by Establishing an In Vitro CRISPR-Ribonucleoprotein Genetic System in Aspergillus melleus.</title>
        <authorList>
            <person name="Yuan B."/>
            <person name="Grau M.F."/>
            <person name="Murata R.M."/>
            <person name="Torok T."/>
            <person name="Venkateswaran K."/>
            <person name="Stajich J.E."/>
            <person name="Wang C.C.C."/>
        </authorList>
    </citation>
    <scope>NUCLEOTIDE SEQUENCE [LARGE SCALE GENOMIC DNA]</scope>
    <source>
        <strain evidence="1 2">IMV 1140</strain>
    </source>
</reference>
<dbReference type="Proteomes" id="UP001177260">
    <property type="component" value="Unassembled WGS sequence"/>
</dbReference>